<dbReference type="FunFam" id="3.40.50.300:FF:001374">
    <property type="entry name" value="Pleiotropic drug resistance protein ABC superfamily"/>
    <property type="match status" value="1"/>
</dbReference>
<evidence type="ECO:0000256" key="9">
    <source>
        <dbReference type="SAM" id="Phobius"/>
    </source>
</evidence>
<gene>
    <name evidence="11" type="ORF">THRCLA_04027</name>
</gene>
<feature type="domain" description="ABC transporter" evidence="10">
    <location>
        <begin position="85"/>
        <end position="363"/>
    </location>
</feature>
<evidence type="ECO:0000256" key="5">
    <source>
        <dbReference type="ARBA" id="ARBA00022741"/>
    </source>
</evidence>
<dbReference type="Pfam" id="PF01061">
    <property type="entry name" value="ABC2_membrane"/>
    <property type="match status" value="2"/>
</dbReference>
<dbReference type="SMART" id="SM00382">
    <property type="entry name" value="AAA"/>
    <property type="match status" value="2"/>
</dbReference>
<evidence type="ECO:0000256" key="8">
    <source>
        <dbReference type="ARBA" id="ARBA00023136"/>
    </source>
</evidence>
<feature type="transmembrane region" description="Helical" evidence="9">
    <location>
        <begin position="1237"/>
        <end position="1257"/>
    </location>
</feature>
<keyword evidence="5" id="KW-0547">Nucleotide-binding</keyword>
<dbReference type="CDD" id="cd03232">
    <property type="entry name" value="ABCG_PDR_domain2"/>
    <property type="match status" value="1"/>
</dbReference>
<evidence type="ECO:0000256" key="2">
    <source>
        <dbReference type="ARBA" id="ARBA00006012"/>
    </source>
</evidence>
<dbReference type="InterPro" id="IPR003593">
    <property type="entry name" value="AAA+_ATPase"/>
</dbReference>
<dbReference type="InterPro" id="IPR003439">
    <property type="entry name" value="ABC_transporter-like_ATP-bd"/>
</dbReference>
<comment type="similarity">
    <text evidence="2">Belongs to the ABC transporter superfamily. ABCG family. PDR (TC 3.A.1.205) subfamily.</text>
</comment>
<dbReference type="EMBL" id="JNBS01000815">
    <property type="protein sequence ID" value="OQS03654.1"/>
    <property type="molecule type" value="Genomic_DNA"/>
</dbReference>
<evidence type="ECO:0000313" key="12">
    <source>
        <dbReference type="Proteomes" id="UP000243217"/>
    </source>
</evidence>
<keyword evidence="4 9" id="KW-0812">Transmembrane</keyword>
<feature type="transmembrane region" description="Helical" evidence="9">
    <location>
        <begin position="580"/>
        <end position="601"/>
    </location>
</feature>
<dbReference type="Proteomes" id="UP000243217">
    <property type="component" value="Unassembled WGS sequence"/>
</dbReference>
<dbReference type="PROSITE" id="PS50893">
    <property type="entry name" value="ABC_TRANSPORTER_2"/>
    <property type="match status" value="2"/>
</dbReference>
<keyword evidence="3" id="KW-0813">Transport</keyword>
<reference evidence="11 12" key="1">
    <citation type="journal article" date="2014" name="Genome Biol. Evol.">
        <title>The secreted proteins of Achlya hypogyna and Thraustotheca clavata identify the ancestral oomycete secretome and reveal gene acquisitions by horizontal gene transfer.</title>
        <authorList>
            <person name="Misner I."/>
            <person name="Blouin N."/>
            <person name="Leonard G."/>
            <person name="Richards T.A."/>
            <person name="Lane C.E."/>
        </authorList>
    </citation>
    <scope>NUCLEOTIDE SEQUENCE [LARGE SCALE GENOMIC DNA]</scope>
    <source>
        <strain evidence="11 12">ATCC 34112</strain>
    </source>
</reference>
<feature type="transmembrane region" description="Helical" evidence="9">
    <location>
        <begin position="613"/>
        <end position="639"/>
    </location>
</feature>
<dbReference type="Pfam" id="PF00005">
    <property type="entry name" value="ABC_tran"/>
    <property type="match status" value="2"/>
</dbReference>
<dbReference type="InterPro" id="IPR013525">
    <property type="entry name" value="ABC2_TM"/>
</dbReference>
<feature type="transmembrane region" description="Helical" evidence="9">
    <location>
        <begin position="1130"/>
        <end position="1152"/>
    </location>
</feature>
<dbReference type="Gene3D" id="3.40.50.300">
    <property type="entry name" value="P-loop containing nucleotide triphosphate hydrolases"/>
    <property type="match status" value="2"/>
</dbReference>
<organism evidence="11 12">
    <name type="scientific">Thraustotheca clavata</name>
    <dbReference type="NCBI Taxonomy" id="74557"/>
    <lineage>
        <taxon>Eukaryota</taxon>
        <taxon>Sar</taxon>
        <taxon>Stramenopiles</taxon>
        <taxon>Oomycota</taxon>
        <taxon>Saprolegniomycetes</taxon>
        <taxon>Saprolegniales</taxon>
        <taxon>Achlyaceae</taxon>
        <taxon>Thraustotheca</taxon>
    </lineage>
</organism>
<dbReference type="PROSITE" id="PS00211">
    <property type="entry name" value="ABC_TRANSPORTER_1"/>
    <property type="match status" value="1"/>
</dbReference>
<evidence type="ECO:0000313" key="11">
    <source>
        <dbReference type="EMBL" id="OQS03654.1"/>
    </source>
</evidence>
<evidence type="ECO:0000256" key="7">
    <source>
        <dbReference type="ARBA" id="ARBA00022989"/>
    </source>
</evidence>
<name>A0A1W0A067_9STRA</name>
<dbReference type="GO" id="GO:0016020">
    <property type="term" value="C:membrane"/>
    <property type="evidence" value="ECO:0007669"/>
    <property type="project" value="UniProtKB-SubCell"/>
</dbReference>
<keyword evidence="12" id="KW-1185">Reference proteome</keyword>
<comment type="subcellular location">
    <subcellularLocation>
        <location evidence="1">Membrane</location>
        <topology evidence="1">Multi-pass membrane protein</topology>
    </subcellularLocation>
</comment>
<feature type="transmembrane region" description="Helical" evidence="9">
    <location>
        <begin position="1329"/>
        <end position="1350"/>
    </location>
</feature>
<evidence type="ECO:0000259" key="10">
    <source>
        <dbReference type="PROSITE" id="PS50893"/>
    </source>
</evidence>
<dbReference type="InterPro" id="IPR043926">
    <property type="entry name" value="ABCG_dom"/>
</dbReference>
<dbReference type="GO" id="GO:0016887">
    <property type="term" value="F:ATP hydrolysis activity"/>
    <property type="evidence" value="ECO:0007669"/>
    <property type="project" value="InterPro"/>
</dbReference>
<keyword evidence="7 9" id="KW-1133">Transmembrane helix</keyword>
<dbReference type="OrthoDB" id="66620at2759"/>
<evidence type="ECO:0000256" key="4">
    <source>
        <dbReference type="ARBA" id="ARBA00022692"/>
    </source>
</evidence>
<dbReference type="InterPro" id="IPR017871">
    <property type="entry name" value="ABC_transporter-like_CS"/>
</dbReference>
<dbReference type="Pfam" id="PF19055">
    <property type="entry name" value="ABC2_membrane_7"/>
    <property type="match status" value="2"/>
</dbReference>
<dbReference type="SUPFAM" id="SSF52540">
    <property type="entry name" value="P-loop containing nucleoside triphosphate hydrolases"/>
    <property type="match status" value="2"/>
</dbReference>
<proteinExistence type="inferred from homology"/>
<feature type="transmembrane region" description="Helical" evidence="9">
    <location>
        <begin position="1173"/>
        <end position="1200"/>
    </location>
</feature>
<dbReference type="InterPro" id="IPR034003">
    <property type="entry name" value="ABCG_PDR_2"/>
</dbReference>
<sequence>MSAQHDGKKPLLDDNEHMPEVYNSLHFRSVQDPYRTVASDRMSVYSTLHAGNGVDSMLQGGLERFYEKYKHLSKKVNMHLATPEVRFENLSYTVQAREMTLAEKQGTVGSYFTRMLTPWVKKRYYEQKVLHPMSGIIKPGSMTLILANPGSGKSTFLKAVAGKLKNNKLCKVGGDISFSGLKSSEVDPMKIVGLVDQRDNHCPTLTVRETFKFADMCLNGWPEDQPEEVREVAKLRTEMILQLLGLTGCADTVVGDALLRGCSGGERKRVTVGEMLVGGQSVFLCDEISTGLDSAATYDIVTSLRTWSKTLGGSVVIALLQPTPEVVELFDDIIMMNEGHLVYHGPRTSILPYFENLGFYCPLRTDPADFLIDVTSGRGKKYLLPEDRNRAIPIHSHEYSKVFFESEMYQATLKAIHEGFNVAAMQDAADFEKVKSVTAIARTKETSPFALGFWSSTKLLLGRQKTLWIRDKPLLWGKLAEAIIVGLCMGAIYYKADTQYYLRMLFFSCAVFQRQAWQQITIAYALREIFYKQRARNFYRTLSYTIAESVVQMPVNLAVSLLMTTFFYFMSGLYAEVGTFIIFVIICVCFQHAICAYMTMLSSLSPSITIGQTLAAFSVCFFLLFSGNIILTDLIPSYWRWMFWFNPLAWGLRAAVVNEFRSNHYNDTTRIKPLGDVQMTQFGKEYVAYGIIVLVCYYFLFTGLNTLILHFIRYERRFGVSGGSKVGEDDEEDNVYVEVQTPGGTMVKRGPAKNQGLAFIPANLCIRNLDYFVTLPTKVERQLLQNISAYFTPGKMTALMGATGAGKTTLMDVIAGRKTGGRIVGDIIINGEPKNPANFSRITAYCEQMDIHSEMATIGEALWFSANLRLPEDITYEEKRKLVTETLDLLELNGIINEQVGHLSVEQKKRVTIGVEVVANPSILFLDEPTSGLDARSATIVMKGVQSIARTGRTVLCTIHQPSITIFELFDALLLLQKGGFTAYFGELGRDSAKMLEYFASIPGTEEIRPQYNPATYMLEVIGAGIGRDTKDYSVEYAKSELGARNYAETQRLCQVSPEFTCFSTVNYTPMATSFGNQFKECVWKAMQTYWRSPSYNFVRLASFPWFAIVFGSTFYQLDRVTPAQIKSHIGLIYNSMDFIGIIHLMTVLDITCSERAVFYRERMSNYYGPLPYSLSLFFAEVPYLVVAVAAFVVIEYFMIGWEESYFFFFLLTFFLYTSVCTFVGQWMCALCPNTKVANVAVGAISCVFNLFSGFLLPYPGMRSWYSWIQYIVPSAYSLRALAVSQLGICNENNVGNACALIKDQSTGKTTKVADWVQTTFEFNPDDRWYYVLVLACMWIILQVCIYLTFKYVSHLKR</sequence>
<keyword evidence="8 9" id="KW-0472">Membrane</keyword>
<dbReference type="STRING" id="74557.A0A1W0A067"/>
<dbReference type="PANTHER" id="PTHR19241">
    <property type="entry name" value="ATP-BINDING CASSETTE TRANSPORTER"/>
    <property type="match status" value="1"/>
</dbReference>
<comment type="caution">
    <text evidence="11">The sequence shown here is derived from an EMBL/GenBank/DDBJ whole genome shotgun (WGS) entry which is preliminary data.</text>
</comment>
<feature type="transmembrane region" description="Helical" evidence="9">
    <location>
        <begin position="1098"/>
        <end position="1118"/>
    </location>
</feature>
<feature type="transmembrane region" description="Helical" evidence="9">
    <location>
        <begin position="474"/>
        <end position="494"/>
    </location>
</feature>
<dbReference type="GO" id="GO:0005524">
    <property type="term" value="F:ATP binding"/>
    <property type="evidence" value="ECO:0007669"/>
    <property type="project" value="UniProtKB-KW"/>
</dbReference>
<protein>
    <submittedName>
        <fullName evidence="11">ATP-binding Cassette (ABC) Superfamily</fullName>
    </submittedName>
</protein>
<dbReference type="FunFam" id="3.40.50.300:FF:000289">
    <property type="entry name" value="ABC transporter G family member 31"/>
    <property type="match status" value="1"/>
</dbReference>
<evidence type="ECO:0000256" key="1">
    <source>
        <dbReference type="ARBA" id="ARBA00004141"/>
    </source>
</evidence>
<dbReference type="GO" id="GO:0140359">
    <property type="term" value="F:ABC-type transporter activity"/>
    <property type="evidence" value="ECO:0007669"/>
    <property type="project" value="InterPro"/>
</dbReference>
<keyword evidence="6 11" id="KW-0067">ATP-binding</keyword>
<dbReference type="InterPro" id="IPR027417">
    <property type="entry name" value="P-loop_NTPase"/>
</dbReference>
<evidence type="ECO:0000256" key="6">
    <source>
        <dbReference type="ARBA" id="ARBA00022840"/>
    </source>
</evidence>
<feature type="domain" description="ABC transporter" evidence="10">
    <location>
        <begin position="766"/>
        <end position="1003"/>
    </location>
</feature>
<evidence type="ECO:0000256" key="3">
    <source>
        <dbReference type="ARBA" id="ARBA00022448"/>
    </source>
</evidence>
<feature type="transmembrane region" description="Helical" evidence="9">
    <location>
        <begin position="1206"/>
        <end position="1225"/>
    </location>
</feature>
<feature type="transmembrane region" description="Helical" evidence="9">
    <location>
        <begin position="686"/>
        <end position="712"/>
    </location>
</feature>
<accession>A0A1W0A067</accession>